<dbReference type="OrthoDB" id="286017at2"/>
<proteinExistence type="predicted"/>
<evidence type="ECO:0000313" key="1">
    <source>
        <dbReference type="EMBL" id="TWT32660.1"/>
    </source>
</evidence>
<organism evidence="1 2">
    <name type="scientific">Blastopirellula retiformator</name>
    <dbReference type="NCBI Taxonomy" id="2527970"/>
    <lineage>
        <taxon>Bacteria</taxon>
        <taxon>Pseudomonadati</taxon>
        <taxon>Planctomycetota</taxon>
        <taxon>Planctomycetia</taxon>
        <taxon>Pirellulales</taxon>
        <taxon>Pirellulaceae</taxon>
        <taxon>Blastopirellula</taxon>
    </lineage>
</organism>
<dbReference type="AlphaFoldDB" id="A0A5C5V3Q8"/>
<protein>
    <submittedName>
        <fullName evidence="1">Uncharacterized protein</fullName>
    </submittedName>
</protein>
<keyword evidence="2" id="KW-1185">Reference proteome</keyword>
<gene>
    <name evidence="1" type="ORF">Enr8_24650</name>
</gene>
<dbReference type="EMBL" id="SJPF01000003">
    <property type="protein sequence ID" value="TWT32660.1"/>
    <property type="molecule type" value="Genomic_DNA"/>
</dbReference>
<dbReference type="RefSeq" id="WP_146431862.1">
    <property type="nucleotide sequence ID" value="NZ_SJPF01000003.1"/>
</dbReference>
<sequence>MNQAPKTKRHDDAAQDELPKDLVELAIAIAQMPGDVRMKLEPIMNKVIDNSRRRRRIYTLVQEALSQLRLDMKYLMFDLEATRRERDHYKSGPSEE</sequence>
<evidence type="ECO:0000313" key="2">
    <source>
        <dbReference type="Proteomes" id="UP000318878"/>
    </source>
</evidence>
<name>A0A5C5V3Q8_9BACT</name>
<accession>A0A5C5V3Q8</accession>
<reference evidence="1 2" key="1">
    <citation type="submission" date="2019-02" db="EMBL/GenBank/DDBJ databases">
        <title>Deep-cultivation of Planctomycetes and their phenomic and genomic characterization uncovers novel biology.</title>
        <authorList>
            <person name="Wiegand S."/>
            <person name="Jogler M."/>
            <person name="Boedeker C."/>
            <person name="Pinto D."/>
            <person name="Vollmers J."/>
            <person name="Rivas-Marin E."/>
            <person name="Kohn T."/>
            <person name="Peeters S.H."/>
            <person name="Heuer A."/>
            <person name="Rast P."/>
            <person name="Oberbeckmann S."/>
            <person name="Bunk B."/>
            <person name="Jeske O."/>
            <person name="Meyerdierks A."/>
            <person name="Storesund J.E."/>
            <person name="Kallscheuer N."/>
            <person name="Luecker S."/>
            <person name="Lage O.M."/>
            <person name="Pohl T."/>
            <person name="Merkel B.J."/>
            <person name="Hornburger P."/>
            <person name="Mueller R.-W."/>
            <person name="Bruemmer F."/>
            <person name="Labrenz M."/>
            <person name="Spormann A.M."/>
            <person name="Op Den Camp H."/>
            <person name="Overmann J."/>
            <person name="Amann R."/>
            <person name="Jetten M.S.M."/>
            <person name="Mascher T."/>
            <person name="Medema M.H."/>
            <person name="Devos D.P."/>
            <person name="Kaster A.-K."/>
            <person name="Ovreas L."/>
            <person name="Rohde M."/>
            <person name="Galperin M.Y."/>
            <person name="Jogler C."/>
        </authorList>
    </citation>
    <scope>NUCLEOTIDE SEQUENCE [LARGE SCALE GENOMIC DNA]</scope>
    <source>
        <strain evidence="1 2">Enr8</strain>
    </source>
</reference>
<comment type="caution">
    <text evidence="1">The sequence shown here is derived from an EMBL/GenBank/DDBJ whole genome shotgun (WGS) entry which is preliminary data.</text>
</comment>
<dbReference type="Proteomes" id="UP000318878">
    <property type="component" value="Unassembled WGS sequence"/>
</dbReference>